<dbReference type="GO" id="GO:0003677">
    <property type="term" value="F:DNA binding"/>
    <property type="evidence" value="ECO:0007669"/>
    <property type="project" value="InterPro"/>
</dbReference>
<dbReference type="InterPro" id="IPR050639">
    <property type="entry name" value="SSR_resolvase"/>
</dbReference>
<dbReference type="KEGG" id="scs:Sta7437_3100"/>
<dbReference type="Gene3D" id="3.90.1750.20">
    <property type="entry name" value="Putative Large Serine Recombinase, Chain B, Domain 2"/>
    <property type="match status" value="1"/>
</dbReference>
<keyword evidence="4" id="KW-1185">Reference proteome</keyword>
<dbReference type="PANTHER" id="PTHR30461:SF26">
    <property type="entry name" value="RESOLVASE HOMOLOG YNEB"/>
    <property type="match status" value="1"/>
</dbReference>
<dbReference type="eggNOG" id="COG1961">
    <property type="taxonomic scope" value="Bacteria"/>
</dbReference>
<name>K9XY84_STAC7</name>
<evidence type="ECO:0000313" key="3">
    <source>
        <dbReference type="EMBL" id="AFZ36612.1"/>
    </source>
</evidence>
<dbReference type="Proteomes" id="UP000010473">
    <property type="component" value="Chromosome"/>
</dbReference>
<sequence length="433" mass="50242">MKVIAYLYCDPLLDLPESDYSWELVPDRVYQDLGQRQQWEQLILDCQVQPPQYLLIRSLEELGDTLSEICDRIKQLQALNLEIIISESNQNFSQLSQLNSNNLPDLLTQIQANQSRRRLQKGHARNRLKALPPPGKAPYGYRRGQDKYLIDKSTSPIVKDFFERFLLFGSLRGAVRYLEKRYGKKISPSTGHQWLINPVYRGDLKYKNGAIISDTHAAIISREEAAQIDRLLRRNSRLPKRTASAPRSLAGLVVCQQCQTRMKITRVNRKNKPQEYLYLRPINCPLQPKCSAISYQEVFQQTIESICQELPRAVAQVNLTNLEAAKESLTATITQKKDILRQLPHLIEQEILDQETAQLRSYKLQTEIAQLTQKISQLPPVNLFAIAKTVSLPQFWLDLSESERRFYLREFIKQIEIIRFGTKNWSLQLIFIF</sequence>
<dbReference type="PATRIC" id="fig|111780.3.peg.3220"/>
<dbReference type="Pfam" id="PF07508">
    <property type="entry name" value="Recombinase"/>
    <property type="match status" value="1"/>
</dbReference>
<evidence type="ECO:0000259" key="2">
    <source>
        <dbReference type="PROSITE" id="PS51737"/>
    </source>
</evidence>
<dbReference type="PANTHER" id="PTHR30461">
    <property type="entry name" value="DNA-INVERTASE FROM LAMBDOID PROPHAGE"/>
    <property type="match status" value="1"/>
</dbReference>
<evidence type="ECO:0000313" key="4">
    <source>
        <dbReference type="Proteomes" id="UP000010473"/>
    </source>
</evidence>
<dbReference type="InterPro" id="IPR036162">
    <property type="entry name" value="Resolvase-like_N_sf"/>
</dbReference>
<dbReference type="SUPFAM" id="SSF53041">
    <property type="entry name" value="Resolvase-like"/>
    <property type="match status" value="1"/>
</dbReference>
<dbReference type="HOGENOM" id="CLU_051006_0_0_3"/>
<dbReference type="PROSITE" id="PS51737">
    <property type="entry name" value="RECOMBINASE_DNA_BIND"/>
    <property type="match status" value="1"/>
</dbReference>
<proteinExistence type="inferred from homology"/>
<dbReference type="GO" id="GO:0000150">
    <property type="term" value="F:DNA strand exchange activity"/>
    <property type="evidence" value="ECO:0007669"/>
    <property type="project" value="InterPro"/>
</dbReference>
<dbReference type="STRING" id="111780.Sta7437_3100"/>
<dbReference type="EMBL" id="CP003653">
    <property type="protein sequence ID" value="AFZ36612.1"/>
    <property type="molecule type" value="Genomic_DNA"/>
</dbReference>
<organism evidence="3 4">
    <name type="scientific">Stanieria cyanosphaera (strain ATCC 29371 / PCC 7437)</name>
    <dbReference type="NCBI Taxonomy" id="111780"/>
    <lineage>
        <taxon>Bacteria</taxon>
        <taxon>Bacillati</taxon>
        <taxon>Cyanobacteriota</taxon>
        <taxon>Cyanophyceae</taxon>
        <taxon>Pleurocapsales</taxon>
        <taxon>Dermocarpellaceae</taxon>
        <taxon>Stanieria</taxon>
    </lineage>
</organism>
<feature type="domain" description="Recombinase" evidence="2">
    <location>
        <begin position="138"/>
        <end position="238"/>
    </location>
</feature>
<dbReference type="InterPro" id="IPR011109">
    <property type="entry name" value="DNA_bind_recombinase_dom"/>
</dbReference>
<gene>
    <name evidence="3" type="ordered locus">Sta7437_3100</name>
</gene>
<evidence type="ECO:0000256" key="1">
    <source>
        <dbReference type="ARBA" id="ARBA00009913"/>
    </source>
</evidence>
<comment type="similarity">
    <text evidence="1">Belongs to the site-specific recombinase resolvase family.</text>
</comment>
<reference evidence="4" key="1">
    <citation type="journal article" date="2013" name="Proc. Natl. Acad. Sci. U.S.A.">
        <title>Improving the coverage of the cyanobacterial phylum using diversity-driven genome sequencing.</title>
        <authorList>
            <person name="Shih P.M."/>
            <person name="Wu D."/>
            <person name="Latifi A."/>
            <person name="Axen S.D."/>
            <person name="Fewer D.P."/>
            <person name="Talla E."/>
            <person name="Calteau A."/>
            <person name="Cai F."/>
            <person name="Tandeau de Marsac N."/>
            <person name="Rippka R."/>
            <person name="Herdman M."/>
            <person name="Sivonen K."/>
            <person name="Coursin T."/>
            <person name="Laurent T."/>
            <person name="Goodwin L."/>
            <person name="Nolan M."/>
            <person name="Davenport K.W."/>
            <person name="Han C.S."/>
            <person name="Rubin E.M."/>
            <person name="Eisen J.A."/>
            <person name="Woyke T."/>
            <person name="Gugger M."/>
            <person name="Kerfeld C.A."/>
        </authorList>
    </citation>
    <scope>NUCLEOTIDE SEQUENCE [LARGE SCALE GENOMIC DNA]</scope>
    <source>
        <strain evidence="4">ATCC 29371 / PCC 7437</strain>
    </source>
</reference>
<dbReference type="InterPro" id="IPR038109">
    <property type="entry name" value="DNA_bind_recomb_sf"/>
</dbReference>
<dbReference type="RefSeq" id="WP_015194277.1">
    <property type="nucleotide sequence ID" value="NC_019748.1"/>
</dbReference>
<protein>
    <submittedName>
        <fullName evidence="3">Recombinase</fullName>
    </submittedName>
</protein>
<accession>K9XY84</accession>
<dbReference type="OrthoDB" id="445127at2"/>
<dbReference type="AlphaFoldDB" id="K9XY84"/>